<feature type="compositionally biased region" description="Basic and acidic residues" evidence="1">
    <location>
        <begin position="80"/>
        <end position="90"/>
    </location>
</feature>
<keyword evidence="4" id="KW-1185">Reference proteome</keyword>
<keyword evidence="2" id="KW-0812">Transmembrane</keyword>
<keyword evidence="2" id="KW-0472">Membrane</keyword>
<dbReference type="EMBL" id="JAJHPV010000002">
    <property type="protein sequence ID" value="MCC6069597.1"/>
    <property type="molecule type" value="Genomic_DNA"/>
</dbReference>
<gene>
    <name evidence="3" type="ORF">LMJ30_01310</name>
</gene>
<evidence type="ECO:0000256" key="1">
    <source>
        <dbReference type="SAM" id="MobiDB-lite"/>
    </source>
</evidence>
<comment type="caution">
    <text evidence="3">The sequence shown here is derived from an EMBL/GenBank/DDBJ whole genome shotgun (WGS) entry which is preliminary data.</text>
</comment>
<dbReference type="RefSeq" id="WP_229430543.1">
    <property type="nucleotide sequence ID" value="NZ_JAJHPV010000002.1"/>
</dbReference>
<evidence type="ECO:0000313" key="4">
    <source>
        <dbReference type="Proteomes" id="UP001198701"/>
    </source>
</evidence>
<feature type="transmembrane region" description="Helical" evidence="2">
    <location>
        <begin position="40"/>
        <end position="61"/>
    </location>
</feature>
<reference evidence="3 4" key="1">
    <citation type="submission" date="2021-11" db="EMBL/GenBank/DDBJ databases">
        <authorList>
            <person name="Huq M.A."/>
        </authorList>
    </citation>
    <scope>NUCLEOTIDE SEQUENCE [LARGE SCALE GENOMIC DNA]</scope>
    <source>
        <strain evidence="3 4">MAHUQ-52</strain>
    </source>
</reference>
<organism evidence="3 4">
    <name type="scientific">Massilia agrisoli</name>
    <dbReference type="NCBI Taxonomy" id="2892444"/>
    <lineage>
        <taxon>Bacteria</taxon>
        <taxon>Pseudomonadati</taxon>
        <taxon>Pseudomonadota</taxon>
        <taxon>Betaproteobacteria</taxon>
        <taxon>Burkholderiales</taxon>
        <taxon>Oxalobacteraceae</taxon>
        <taxon>Telluria group</taxon>
        <taxon>Massilia</taxon>
    </lineage>
</organism>
<keyword evidence="2" id="KW-1133">Transmembrane helix</keyword>
<accession>A0ABS8IP62</accession>
<evidence type="ECO:0000313" key="3">
    <source>
        <dbReference type="EMBL" id="MCC6069597.1"/>
    </source>
</evidence>
<feature type="region of interest" description="Disordered" evidence="1">
    <location>
        <begin position="66"/>
        <end position="90"/>
    </location>
</feature>
<evidence type="ECO:0000256" key="2">
    <source>
        <dbReference type="SAM" id="Phobius"/>
    </source>
</evidence>
<protein>
    <submittedName>
        <fullName evidence="3">Uncharacterized protein</fullName>
    </submittedName>
</protein>
<proteinExistence type="predicted"/>
<sequence>MMGGAGWGGGVVVQAVKVNATTPSETSKLRRVDNIRNDMWLLMIEAGIALFLLLFIVWWTMFSGPKPTDDQQADTPNVPADDKAPGEQDR</sequence>
<name>A0ABS8IP62_9BURK</name>
<dbReference type="Proteomes" id="UP001198701">
    <property type="component" value="Unassembled WGS sequence"/>
</dbReference>